<reference evidence="3 4" key="1">
    <citation type="submission" date="2019-12" db="EMBL/GenBank/DDBJ databases">
        <authorList>
            <person name="Huq M.A."/>
        </authorList>
    </citation>
    <scope>NUCLEOTIDE SEQUENCE [LARGE SCALE GENOMIC DNA]</scope>
    <source>
        <strain evidence="3 4">MAH-18</strain>
    </source>
</reference>
<dbReference type="RefSeq" id="WP_157343988.1">
    <property type="nucleotide sequence ID" value="NZ_WSEK01000004.1"/>
</dbReference>
<organism evidence="3 4">
    <name type="scientific">Nocardioides agri</name>
    <dbReference type="NCBI Taxonomy" id="2682843"/>
    <lineage>
        <taxon>Bacteria</taxon>
        <taxon>Bacillati</taxon>
        <taxon>Actinomycetota</taxon>
        <taxon>Actinomycetes</taxon>
        <taxon>Propionibacteriales</taxon>
        <taxon>Nocardioidaceae</taxon>
        <taxon>Nocardioides</taxon>
    </lineage>
</organism>
<comment type="caution">
    <text evidence="3">The sequence shown here is derived from an EMBL/GenBank/DDBJ whole genome shotgun (WGS) entry which is preliminary data.</text>
</comment>
<proteinExistence type="predicted"/>
<dbReference type="AlphaFoldDB" id="A0A6L6XUH4"/>
<dbReference type="Proteomes" id="UP000473525">
    <property type="component" value="Unassembled WGS sequence"/>
</dbReference>
<dbReference type="PROSITE" id="PS51257">
    <property type="entry name" value="PROKAR_LIPOPROTEIN"/>
    <property type="match status" value="1"/>
</dbReference>
<sequence>MKTLLTAAAAALLLLTGCGSDGSGPTVASDPAGETPAVPTTVPAADGTVHTAALATVMDTGSPELCLGAVAESYPPQCTGPAIVGWDWADHERMFERQGPATWGSFAVTGQWDGETFTYESAVPAALYDPMVQEPATYPTPAVELTEAELVEIQDGLDETLPGYQSSYPDGAGHLVVDVVYDDGSLQDWLDAEHGEDVVVLHPLLVDQGA</sequence>
<gene>
    <name evidence="3" type="ORF">GON03_16760</name>
</gene>
<keyword evidence="4" id="KW-1185">Reference proteome</keyword>
<accession>A0A6L6XUH4</accession>
<evidence type="ECO:0008006" key="5">
    <source>
        <dbReference type="Google" id="ProtNLM"/>
    </source>
</evidence>
<name>A0A6L6XUH4_9ACTN</name>
<feature type="signal peptide" evidence="2">
    <location>
        <begin position="1"/>
        <end position="28"/>
    </location>
</feature>
<dbReference type="EMBL" id="WSEK01000004">
    <property type="protein sequence ID" value="MVQ50839.1"/>
    <property type="molecule type" value="Genomic_DNA"/>
</dbReference>
<evidence type="ECO:0000313" key="4">
    <source>
        <dbReference type="Proteomes" id="UP000473525"/>
    </source>
</evidence>
<evidence type="ECO:0000313" key="3">
    <source>
        <dbReference type="EMBL" id="MVQ50839.1"/>
    </source>
</evidence>
<protein>
    <recommendedName>
        <fullName evidence="5">DUF3558 domain-containing protein</fullName>
    </recommendedName>
</protein>
<feature type="chain" id="PRO_5026809765" description="DUF3558 domain-containing protein" evidence="2">
    <location>
        <begin position="29"/>
        <end position="210"/>
    </location>
</feature>
<feature type="region of interest" description="Disordered" evidence="1">
    <location>
        <begin position="22"/>
        <end position="42"/>
    </location>
</feature>
<evidence type="ECO:0000256" key="2">
    <source>
        <dbReference type="SAM" id="SignalP"/>
    </source>
</evidence>
<keyword evidence="2" id="KW-0732">Signal</keyword>
<evidence type="ECO:0000256" key="1">
    <source>
        <dbReference type="SAM" id="MobiDB-lite"/>
    </source>
</evidence>